<dbReference type="STRING" id="1121881.SAMN02745225_00657"/>
<dbReference type="CDD" id="cd01637">
    <property type="entry name" value="IMPase_like"/>
    <property type="match status" value="1"/>
</dbReference>
<feature type="binding site" evidence="1">
    <location>
        <position position="97"/>
    </location>
    <ligand>
        <name>Mg(2+)</name>
        <dbReference type="ChEBI" id="CHEBI:18420"/>
        <label>1</label>
        <note>catalytic</note>
    </ligand>
</feature>
<feature type="binding site" evidence="1">
    <location>
        <position position="211"/>
    </location>
    <ligand>
        <name>Mg(2+)</name>
        <dbReference type="ChEBI" id="CHEBI:18420"/>
        <label>1</label>
        <note>catalytic</note>
    </ligand>
</feature>
<feature type="binding site" evidence="1">
    <location>
        <position position="78"/>
    </location>
    <ligand>
        <name>Mg(2+)</name>
        <dbReference type="ChEBI" id="CHEBI:18420"/>
        <label>1</label>
        <note>catalytic</note>
    </ligand>
</feature>
<gene>
    <name evidence="2" type="ORF">SAMN02745225_00657</name>
</gene>
<dbReference type="PANTHER" id="PTHR20854">
    <property type="entry name" value="INOSITOL MONOPHOSPHATASE"/>
    <property type="match status" value="1"/>
</dbReference>
<reference evidence="3" key="1">
    <citation type="submission" date="2016-11" db="EMBL/GenBank/DDBJ databases">
        <authorList>
            <person name="Varghese N."/>
            <person name="Submissions S."/>
        </authorList>
    </citation>
    <scope>NUCLEOTIDE SEQUENCE [LARGE SCALE GENOMIC DNA]</scope>
    <source>
        <strain evidence="3">DSM 19514</strain>
    </source>
</reference>
<dbReference type="SUPFAM" id="SSF56655">
    <property type="entry name" value="Carbohydrate phosphatase"/>
    <property type="match status" value="1"/>
</dbReference>
<keyword evidence="3" id="KW-1185">Reference proteome</keyword>
<dbReference type="Gene3D" id="3.30.540.10">
    <property type="entry name" value="Fructose-1,6-Bisphosphatase, subunit A, domain 1"/>
    <property type="match status" value="1"/>
</dbReference>
<dbReference type="PANTHER" id="PTHR20854:SF4">
    <property type="entry name" value="INOSITOL-1-MONOPHOSPHATASE-RELATED"/>
    <property type="match status" value="1"/>
</dbReference>
<evidence type="ECO:0000313" key="3">
    <source>
        <dbReference type="Proteomes" id="UP000184295"/>
    </source>
</evidence>
<dbReference type="AlphaFoldDB" id="A0A1M4TMP8"/>
<dbReference type="InterPro" id="IPR000760">
    <property type="entry name" value="Inositol_monophosphatase-like"/>
</dbReference>
<dbReference type="EMBL" id="FQUL01000006">
    <property type="protein sequence ID" value="SHE45741.1"/>
    <property type="molecule type" value="Genomic_DNA"/>
</dbReference>
<dbReference type="GO" id="GO:0007165">
    <property type="term" value="P:signal transduction"/>
    <property type="evidence" value="ECO:0007669"/>
    <property type="project" value="TreeGrafter"/>
</dbReference>
<dbReference type="PRINTS" id="PR00377">
    <property type="entry name" value="IMPHPHTASES"/>
</dbReference>
<keyword evidence="1" id="KW-0479">Metal-binding</keyword>
<dbReference type="Gene3D" id="3.40.190.80">
    <property type="match status" value="1"/>
</dbReference>
<keyword evidence="1" id="KW-0460">Magnesium</keyword>
<name>A0A1M4TMP8_9ACTN</name>
<evidence type="ECO:0000313" key="2">
    <source>
        <dbReference type="EMBL" id="SHE45741.1"/>
    </source>
</evidence>
<dbReference type="Proteomes" id="UP000184295">
    <property type="component" value="Unassembled WGS sequence"/>
</dbReference>
<dbReference type="GO" id="GO:0006020">
    <property type="term" value="P:inositol metabolic process"/>
    <property type="evidence" value="ECO:0007669"/>
    <property type="project" value="TreeGrafter"/>
</dbReference>
<comment type="cofactor">
    <cofactor evidence="1">
        <name>Mg(2+)</name>
        <dbReference type="ChEBI" id="CHEBI:18420"/>
    </cofactor>
</comment>
<accession>A0A1M4TMP8</accession>
<evidence type="ECO:0000256" key="1">
    <source>
        <dbReference type="PIRSR" id="PIRSR600760-2"/>
    </source>
</evidence>
<proteinExistence type="predicted"/>
<dbReference type="Pfam" id="PF00459">
    <property type="entry name" value="Inositol_P"/>
    <property type="match status" value="1"/>
</dbReference>
<sequence length="273" mass="29251">MGVETMPNFRALLPLGQSEEAELLEVAYVAASAAFEAARKCQDWSSTDGHLGQHRGDLVADEAALKVLESSGLGIYSEESGVNDKDKDLIAVIDPVDGSANVARNIPFWCSSIAVVDKAGPLISLLVGAPDGAVYFAVREGGAYKGSLRLKPRPAKPLGESVLFVNGFPKSHLGWMQYRTLGSAALELCLVAAGSAEGFIDVSPRGLGLWDYLGAALLLGELGYVFGDTENREVYWIEHEERRHIVAARDQGLYDAIVSKVSGLKRSSTKREG</sequence>
<feature type="binding site" evidence="1">
    <location>
        <position position="94"/>
    </location>
    <ligand>
        <name>Mg(2+)</name>
        <dbReference type="ChEBI" id="CHEBI:18420"/>
        <label>1</label>
        <note>catalytic</note>
    </ligand>
</feature>
<protein>
    <submittedName>
        <fullName evidence="2">Myo-inositol-1(Or 4)-monophosphatase</fullName>
    </submittedName>
</protein>
<dbReference type="GO" id="GO:0046872">
    <property type="term" value="F:metal ion binding"/>
    <property type="evidence" value="ECO:0007669"/>
    <property type="project" value="UniProtKB-KW"/>
</dbReference>
<organism evidence="2 3">
    <name type="scientific">Ferrithrix thermotolerans DSM 19514</name>
    <dbReference type="NCBI Taxonomy" id="1121881"/>
    <lineage>
        <taxon>Bacteria</taxon>
        <taxon>Bacillati</taxon>
        <taxon>Actinomycetota</taxon>
        <taxon>Acidimicrobiia</taxon>
        <taxon>Acidimicrobiales</taxon>
        <taxon>Acidimicrobiaceae</taxon>
        <taxon>Ferrithrix</taxon>
    </lineage>
</organism>
<dbReference type="GO" id="GO:0008934">
    <property type="term" value="F:inositol monophosphate 1-phosphatase activity"/>
    <property type="evidence" value="ECO:0007669"/>
    <property type="project" value="TreeGrafter"/>
</dbReference>